<dbReference type="RefSeq" id="WP_117381706.1">
    <property type="nucleotide sequence ID" value="NZ_QWDE01000001.1"/>
</dbReference>
<dbReference type="OrthoDB" id="9801609at2"/>
<reference evidence="4 5" key="1">
    <citation type="submission" date="2018-08" db="EMBL/GenBank/DDBJ databases">
        <title>Mucilaginibacter terrae sp. nov., isolated from manganese diggings.</title>
        <authorList>
            <person name="Huang Y."/>
            <person name="Zhou Z."/>
        </authorList>
    </citation>
    <scope>NUCLEOTIDE SEQUENCE [LARGE SCALE GENOMIC DNA]</scope>
    <source>
        <strain evidence="4 5">ZH6</strain>
    </source>
</reference>
<comment type="caution">
    <text evidence="4">The sequence shown here is derived from an EMBL/GenBank/DDBJ whole genome shotgun (WGS) entry which is preliminary data.</text>
</comment>
<dbReference type="PANTHER" id="PTHR46401">
    <property type="entry name" value="GLYCOSYLTRANSFERASE WBBK-RELATED"/>
    <property type="match status" value="1"/>
</dbReference>
<dbReference type="GO" id="GO:0009103">
    <property type="term" value="P:lipopolysaccharide biosynthetic process"/>
    <property type="evidence" value="ECO:0007669"/>
    <property type="project" value="TreeGrafter"/>
</dbReference>
<dbReference type="PANTHER" id="PTHR46401:SF2">
    <property type="entry name" value="GLYCOSYLTRANSFERASE WBBK-RELATED"/>
    <property type="match status" value="1"/>
</dbReference>
<dbReference type="Gene3D" id="3.40.50.2000">
    <property type="entry name" value="Glycogen Phosphorylase B"/>
    <property type="match status" value="2"/>
</dbReference>
<dbReference type="InterPro" id="IPR028098">
    <property type="entry name" value="Glyco_trans_4-like_N"/>
</dbReference>
<organism evidence="4 5">
    <name type="scientific">Mucilaginibacter terrenus</name>
    <dbReference type="NCBI Taxonomy" id="2482727"/>
    <lineage>
        <taxon>Bacteria</taxon>
        <taxon>Pseudomonadati</taxon>
        <taxon>Bacteroidota</taxon>
        <taxon>Sphingobacteriia</taxon>
        <taxon>Sphingobacteriales</taxon>
        <taxon>Sphingobacteriaceae</taxon>
        <taxon>Mucilaginibacter</taxon>
    </lineage>
</organism>
<evidence type="ECO:0000259" key="3">
    <source>
        <dbReference type="Pfam" id="PF13439"/>
    </source>
</evidence>
<dbReference type="InterPro" id="IPR001296">
    <property type="entry name" value="Glyco_trans_1"/>
</dbReference>
<sequence length="373" mass="42428">MIFAVDGVRLSRKPSGVTYIAVSLIKQLAAERPDWIIYVILRSEIHPLLNGVFNEHNIEFVKRPLPLFNNIGLLWSLIKLNRVVAQLKPDYYLSPSTYLYPFFNRNQIKQITFVHDMVFKKWPDTMSIANRILTNLLFKYSIRRADLIWCNSHYTADELKNYYPDIASNKKIFIGAGLNVDFKEALAQRFQISSQVSSTKKPYLFFVGTLEPRKNIELLLDIFKHVAERYDLIIVGGSGWGNTSDAISTKLNSSGYPKDQVKILPKVDLQDLIGLYSNAYCYLTTSFNEGLGLPLLEAMSCGCPVIAAHNSAMIEVVEGAGITVKSWLIDDWLSALKDIEDNREALVIAGYERLEAFQWKIVVQEFIAFISQP</sequence>
<accession>A0A3E2NUW8</accession>
<evidence type="ECO:0000256" key="1">
    <source>
        <dbReference type="ARBA" id="ARBA00022679"/>
    </source>
</evidence>
<name>A0A3E2NUW8_9SPHI</name>
<feature type="domain" description="Glycosyl transferase family 1" evidence="2">
    <location>
        <begin position="192"/>
        <end position="344"/>
    </location>
</feature>
<keyword evidence="1 4" id="KW-0808">Transferase</keyword>
<protein>
    <submittedName>
        <fullName evidence="4">Glycosyltransferase family 1 protein</fullName>
    </submittedName>
</protein>
<dbReference type="Pfam" id="PF00534">
    <property type="entry name" value="Glycos_transf_1"/>
    <property type="match status" value="1"/>
</dbReference>
<dbReference type="CDD" id="cd03809">
    <property type="entry name" value="GT4_MtfB-like"/>
    <property type="match status" value="1"/>
</dbReference>
<gene>
    <name evidence="4" type="ORF">DYU05_04130</name>
</gene>
<feature type="domain" description="Glycosyltransferase subfamily 4-like N-terminal" evidence="3">
    <location>
        <begin position="15"/>
        <end position="168"/>
    </location>
</feature>
<dbReference type="Proteomes" id="UP000260823">
    <property type="component" value="Unassembled WGS sequence"/>
</dbReference>
<dbReference type="EMBL" id="QWDE01000001">
    <property type="protein sequence ID" value="RFZ84804.1"/>
    <property type="molecule type" value="Genomic_DNA"/>
</dbReference>
<evidence type="ECO:0000313" key="4">
    <source>
        <dbReference type="EMBL" id="RFZ84804.1"/>
    </source>
</evidence>
<proteinExistence type="predicted"/>
<dbReference type="Pfam" id="PF13439">
    <property type="entry name" value="Glyco_transf_4"/>
    <property type="match status" value="1"/>
</dbReference>
<evidence type="ECO:0000313" key="5">
    <source>
        <dbReference type="Proteomes" id="UP000260823"/>
    </source>
</evidence>
<evidence type="ECO:0000259" key="2">
    <source>
        <dbReference type="Pfam" id="PF00534"/>
    </source>
</evidence>
<keyword evidence="5" id="KW-1185">Reference proteome</keyword>
<dbReference type="AlphaFoldDB" id="A0A3E2NUW8"/>
<dbReference type="SUPFAM" id="SSF53756">
    <property type="entry name" value="UDP-Glycosyltransferase/glycogen phosphorylase"/>
    <property type="match status" value="1"/>
</dbReference>
<dbReference type="GO" id="GO:0016757">
    <property type="term" value="F:glycosyltransferase activity"/>
    <property type="evidence" value="ECO:0007669"/>
    <property type="project" value="InterPro"/>
</dbReference>